<keyword evidence="7" id="KW-0346">Stress response</keyword>
<dbReference type="GO" id="GO:0003729">
    <property type="term" value="F:mRNA binding"/>
    <property type="evidence" value="ECO:0007669"/>
    <property type="project" value="InterPro"/>
</dbReference>
<dbReference type="SUPFAM" id="SSF54786">
    <property type="entry name" value="YcfA/nrd intein domain"/>
    <property type="match status" value="1"/>
</dbReference>
<dbReference type="Gene3D" id="3.30.920.30">
    <property type="entry name" value="Hypothetical protein"/>
    <property type="match status" value="1"/>
</dbReference>
<dbReference type="GO" id="GO:0004519">
    <property type="term" value="F:endonuclease activity"/>
    <property type="evidence" value="ECO:0007669"/>
    <property type="project" value="UniProtKB-KW"/>
</dbReference>
<organism evidence="8 9">
    <name type="scientific">Sedimentibacter hydroxybenzoicus DSM 7310</name>
    <dbReference type="NCBI Taxonomy" id="1123245"/>
    <lineage>
        <taxon>Bacteria</taxon>
        <taxon>Bacillati</taxon>
        <taxon>Bacillota</taxon>
        <taxon>Tissierellia</taxon>
        <taxon>Sedimentibacter</taxon>
    </lineage>
</organism>
<keyword evidence="5" id="KW-0378">Hydrolase</keyword>
<dbReference type="RefSeq" id="WP_179236320.1">
    <property type="nucleotide sequence ID" value="NZ_JACBNQ010000001.1"/>
</dbReference>
<evidence type="ECO:0000256" key="4">
    <source>
        <dbReference type="ARBA" id="ARBA00022759"/>
    </source>
</evidence>
<dbReference type="Proteomes" id="UP000611629">
    <property type="component" value="Unassembled WGS sequence"/>
</dbReference>
<dbReference type="InterPro" id="IPR012933">
    <property type="entry name" value="HicA_mRNA_interferase"/>
</dbReference>
<reference evidence="8" key="1">
    <citation type="submission" date="2020-07" db="EMBL/GenBank/DDBJ databases">
        <title>Genomic analysis of a strain of Sedimentibacter Hydroxybenzoicus DSM7310.</title>
        <authorList>
            <person name="Ma S."/>
        </authorList>
    </citation>
    <scope>NUCLEOTIDE SEQUENCE</scope>
    <source>
        <strain evidence="8">DSM 7310</strain>
    </source>
</reference>
<dbReference type="AlphaFoldDB" id="A0A974BGF6"/>
<evidence type="ECO:0000313" key="9">
    <source>
        <dbReference type="Proteomes" id="UP000611629"/>
    </source>
</evidence>
<protein>
    <submittedName>
        <fullName evidence="8">Type II toxin-antitoxin system HicA family toxin</fullName>
    </submittedName>
</protein>
<sequence>MGSKYPVLKPNEVIDCLKKFGFEYKSQKGSHVKYTNGNKITIIPMHDEVAKGTLKSILELAGISLEDFLEKLK</sequence>
<keyword evidence="9" id="KW-1185">Reference proteome</keyword>
<evidence type="ECO:0000256" key="5">
    <source>
        <dbReference type="ARBA" id="ARBA00022801"/>
    </source>
</evidence>
<keyword evidence="3" id="KW-0540">Nuclease</keyword>
<name>A0A974BGF6_SEDHY</name>
<gene>
    <name evidence="8" type="ORF">HZF24_00600</name>
</gene>
<keyword evidence="4" id="KW-0255">Endonuclease</keyword>
<comment type="caution">
    <text evidence="8">The sequence shown here is derived from an EMBL/GenBank/DDBJ whole genome shotgun (WGS) entry which is preliminary data.</text>
</comment>
<proteinExistence type="inferred from homology"/>
<evidence type="ECO:0000256" key="3">
    <source>
        <dbReference type="ARBA" id="ARBA00022722"/>
    </source>
</evidence>
<dbReference type="EMBL" id="JACBNQ010000001">
    <property type="protein sequence ID" value="NYB72633.1"/>
    <property type="molecule type" value="Genomic_DNA"/>
</dbReference>
<keyword evidence="2" id="KW-1277">Toxin-antitoxin system</keyword>
<dbReference type="GO" id="GO:0016787">
    <property type="term" value="F:hydrolase activity"/>
    <property type="evidence" value="ECO:0007669"/>
    <property type="project" value="UniProtKB-KW"/>
</dbReference>
<accession>A0A974BGF6</accession>
<comment type="similarity">
    <text evidence="1">Belongs to the HicA mRNA interferase family.</text>
</comment>
<dbReference type="InterPro" id="IPR038570">
    <property type="entry name" value="HicA_sf"/>
</dbReference>
<dbReference type="Pfam" id="PF07927">
    <property type="entry name" value="HicA_toxin"/>
    <property type="match status" value="1"/>
</dbReference>
<evidence type="ECO:0000256" key="7">
    <source>
        <dbReference type="ARBA" id="ARBA00023016"/>
    </source>
</evidence>
<evidence type="ECO:0000256" key="6">
    <source>
        <dbReference type="ARBA" id="ARBA00022884"/>
    </source>
</evidence>
<evidence type="ECO:0000313" key="8">
    <source>
        <dbReference type="EMBL" id="NYB72633.1"/>
    </source>
</evidence>
<keyword evidence="6" id="KW-0694">RNA-binding</keyword>
<evidence type="ECO:0000256" key="2">
    <source>
        <dbReference type="ARBA" id="ARBA00022649"/>
    </source>
</evidence>
<evidence type="ECO:0000256" key="1">
    <source>
        <dbReference type="ARBA" id="ARBA00006620"/>
    </source>
</evidence>